<evidence type="ECO:0000256" key="1">
    <source>
        <dbReference type="ARBA" id="ARBA00023015"/>
    </source>
</evidence>
<dbReference type="InterPro" id="IPR001647">
    <property type="entry name" value="HTH_TetR"/>
</dbReference>
<dbReference type="PRINTS" id="PR00455">
    <property type="entry name" value="HTHTETR"/>
</dbReference>
<dbReference type="AlphaFoldDB" id="A0A1H4JK77"/>
<dbReference type="InterPro" id="IPR009057">
    <property type="entry name" value="Homeodomain-like_sf"/>
</dbReference>
<name>A0A1H4JK77_9MICC</name>
<evidence type="ECO:0000259" key="6">
    <source>
        <dbReference type="PROSITE" id="PS50977"/>
    </source>
</evidence>
<dbReference type="SUPFAM" id="SSF46689">
    <property type="entry name" value="Homeodomain-like"/>
    <property type="match status" value="1"/>
</dbReference>
<accession>A0A1H4JK77</accession>
<keyword evidence="3" id="KW-0804">Transcription</keyword>
<evidence type="ECO:0000256" key="4">
    <source>
        <dbReference type="PROSITE-ProRule" id="PRU00335"/>
    </source>
</evidence>
<proteinExistence type="predicted"/>
<feature type="DNA-binding region" description="H-T-H motif" evidence="4">
    <location>
        <begin position="54"/>
        <end position="73"/>
    </location>
</feature>
<organism evidence="7 8">
    <name type="scientific">Arthrobacter woluwensis</name>
    <dbReference type="NCBI Taxonomy" id="156980"/>
    <lineage>
        <taxon>Bacteria</taxon>
        <taxon>Bacillati</taxon>
        <taxon>Actinomycetota</taxon>
        <taxon>Actinomycetes</taxon>
        <taxon>Micrococcales</taxon>
        <taxon>Micrococcaceae</taxon>
        <taxon>Arthrobacter</taxon>
    </lineage>
</organism>
<sequence length="223" mass="24227">MSSTGTADGDSVESDGIARRASGRPKGADSAARREEILAAAARVFSEDGYRGTSMSSLARSCGLSLTGLLHHFPTKDALLAAVMEWRDARDLALLSGRDREEPRGWAAVERLVDLVRHNTRQPGMVRLFTTLAGEAAAHDHPASSWLLEHHRLAEAKILRSFREAAEDGRLLPGAPVESLARCLVAAMDGLQMQWLSDPDDDGAAMADDFAVLVETIRERWGR</sequence>
<feature type="domain" description="HTH tetR-type" evidence="6">
    <location>
        <begin position="31"/>
        <end position="91"/>
    </location>
</feature>
<reference evidence="7 8" key="1">
    <citation type="submission" date="2016-10" db="EMBL/GenBank/DDBJ databases">
        <authorList>
            <person name="de Groot N.N."/>
        </authorList>
    </citation>
    <scope>NUCLEOTIDE SEQUENCE [LARGE SCALE GENOMIC DNA]</scope>
    <source>
        <strain evidence="7 8">DSM 10495</strain>
    </source>
</reference>
<keyword evidence="1" id="KW-0805">Transcription regulation</keyword>
<dbReference type="PANTHER" id="PTHR47506">
    <property type="entry name" value="TRANSCRIPTIONAL REGULATORY PROTEIN"/>
    <property type="match status" value="1"/>
</dbReference>
<evidence type="ECO:0000256" key="3">
    <source>
        <dbReference type="ARBA" id="ARBA00023163"/>
    </source>
</evidence>
<evidence type="ECO:0000313" key="8">
    <source>
        <dbReference type="Proteomes" id="UP000182652"/>
    </source>
</evidence>
<dbReference type="GO" id="GO:0003677">
    <property type="term" value="F:DNA binding"/>
    <property type="evidence" value="ECO:0007669"/>
    <property type="project" value="UniProtKB-UniRule"/>
</dbReference>
<evidence type="ECO:0000313" key="7">
    <source>
        <dbReference type="EMBL" id="SEB46567.1"/>
    </source>
</evidence>
<dbReference type="RefSeq" id="WP_066216652.1">
    <property type="nucleotide sequence ID" value="NZ_FNSN01000003.1"/>
</dbReference>
<dbReference type="InterPro" id="IPR036271">
    <property type="entry name" value="Tet_transcr_reg_TetR-rel_C_sf"/>
</dbReference>
<protein>
    <submittedName>
        <fullName evidence="7">DNA-binding transcriptional regulator, AcrR family</fullName>
    </submittedName>
</protein>
<keyword evidence="8" id="KW-1185">Reference proteome</keyword>
<dbReference type="PROSITE" id="PS50977">
    <property type="entry name" value="HTH_TETR_2"/>
    <property type="match status" value="1"/>
</dbReference>
<dbReference type="Proteomes" id="UP000182652">
    <property type="component" value="Unassembled WGS sequence"/>
</dbReference>
<feature type="region of interest" description="Disordered" evidence="5">
    <location>
        <begin position="1"/>
        <end position="32"/>
    </location>
</feature>
<dbReference type="STRING" id="156980.SAMN04489745_0228"/>
<dbReference type="Gene3D" id="1.10.357.10">
    <property type="entry name" value="Tetracycline Repressor, domain 2"/>
    <property type="match status" value="1"/>
</dbReference>
<dbReference type="PANTHER" id="PTHR47506:SF6">
    <property type="entry name" value="HTH-TYPE TRANSCRIPTIONAL REPRESSOR NEMR"/>
    <property type="match status" value="1"/>
</dbReference>
<evidence type="ECO:0000256" key="2">
    <source>
        <dbReference type="ARBA" id="ARBA00023125"/>
    </source>
</evidence>
<evidence type="ECO:0000256" key="5">
    <source>
        <dbReference type="SAM" id="MobiDB-lite"/>
    </source>
</evidence>
<keyword evidence="2 4" id="KW-0238">DNA-binding</keyword>
<dbReference type="EMBL" id="FNSN01000003">
    <property type="protein sequence ID" value="SEB46567.1"/>
    <property type="molecule type" value="Genomic_DNA"/>
</dbReference>
<dbReference type="Pfam" id="PF00440">
    <property type="entry name" value="TetR_N"/>
    <property type="match status" value="1"/>
</dbReference>
<dbReference type="SUPFAM" id="SSF48498">
    <property type="entry name" value="Tetracyclin repressor-like, C-terminal domain"/>
    <property type="match status" value="1"/>
</dbReference>
<gene>
    <name evidence="7" type="ORF">SAMN04489745_0228</name>
</gene>